<dbReference type="InterPro" id="IPR001680">
    <property type="entry name" value="WD40_rpt"/>
</dbReference>
<dbReference type="SUPFAM" id="SSF48452">
    <property type="entry name" value="TPR-like"/>
    <property type="match status" value="2"/>
</dbReference>
<feature type="repeat" description="WD" evidence="3">
    <location>
        <begin position="103"/>
        <end position="138"/>
    </location>
</feature>
<dbReference type="PANTHER" id="PTHR10622:SF10">
    <property type="entry name" value="HET DOMAIN-CONTAINING PROTEIN"/>
    <property type="match status" value="1"/>
</dbReference>
<evidence type="ECO:0000259" key="5">
    <source>
        <dbReference type="Pfam" id="PF06985"/>
    </source>
</evidence>
<organism evidence="6 7">
    <name type="scientific">Rhizopogon vinicolor AM-OR11-026</name>
    <dbReference type="NCBI Taxonomy" id="1314800"/>
    <lineage>
        <taxon>Eukaryota</taxon>
        <taxon>Fungi</taxon>
        <taxon>Dikarya</taxon>
        <taxon>Basidiomycota</taxon>
        <taxon>Agaricomycotina</taxon>
        <taxon>Agaricomycetes</taxon>
        <taxon>Agaricomycetidae</taxon>
        <taxon>Boletales</taxon>
        <taxon>Suillineae</taxon>
        <taxon>Rhizopogonaceae</taxon>
        <taxon>Rhizopogon</taxon>
    </lineage>
</organism>
<dbReference type="Gene3D" id="1.25.40.10">
    <property type="entry name" value="Tetratricopeptide repeat domain"/>
    <property type="match status" value="2"/>
</dbReference>
<feature type="non-terminal residue" evidence="6">
    <location>
        <position position="1077"/>
    </location>
</feature>
<dbReference type="InterPro" id="IPR019775">
    <property type="entry name" value="WD40_repeat_CS"/>
</dbReference>
<dbReference type="InterPro" id="IPR020472">
    <property type="entry name" value="WD40_PAC1"/>
</dbReference>
<keyword evidence="2" id="KW-0677">Repeat</keyword>
<evidence type="ECO:0000256" key="3">
    <source>
        <dbReference type="PROSITE-ProRule" id="PRU00221"/>
    </source>
</evidence>
<evidence type="ECO:0000256" key="4">
    <source>
        <dbReference type="SAM" id="MobiDB-lite"/>
    </source>
</evidence>
<dbReference type="AlphaFoldDB" id="A0A1B7MRZ1"/>
<dbReference type="OrthoDB" id="2423701at2759"/>
<dbReference type="InterPro" id="IPR010730">
    <property type="entry name" value="HET"/>
</dbReference>
<dbReference type="Pfam" id="PF06985">
    <property type="entry name" value="HET"/>
    <property type="match status" value="1"/>
</dbReference>
<dbReference type="STRING" id="1314800.A0A1B7MRZ1"/>
<accession>A0A1B7MRZ1</accession>
<dbReference type="Proteomes" id="UP000092154">
    <property type="component" value="Unassembled WGS sequence"/>
</dbReference>
<name>A0A1B7MRZ1_9AGAM</name>
<sequence length="1077" mass="119777">MPEVAQSIVRITTSHRVFKDHEKTITAVAVFPDGRWMVTGSYDKTLRLWDLKDGVVLKKMEGHSYIVETVAVSRDGRMIASGDVNGELIAWHGETCKSLTQAIKVHSDVIITLDFSSDGTMLATGSWDKTTELWSTKTWQVEGNPINCDANVNCVRFSPSGELLAIATNGGIKIWNPHTRECLAEFEAAINEARNFSLAWTPSGTRLLSAGSKSDPTIREWDTSTWQQVGDPWSGHTSSIYALAVNSTGTLIASVSYDANVRLWQLSDQRAIAIFKASSHMHCATFSVDDKYILCGGSDYNITEWAVPEYVALEDTPGEQASDDSLPMDAPEGQVTNKARRDSHAKVLSIDMTVRDACLTGDLYQAEKLLTQRIDADGNDYNSYANRSFVMSRKLEWDHALHDAVRSISIHPSLIGYTCKGIALCGKMYFKEAMKAFDLAFMFTEGDSNTIHVLLLIKAIALFTGNRPKEAMMRIEELAAACPNADTLACDVVKAYLLVRMGINASNDAGHSEAADHFTAAINTGVLSSKWEIHSKYEIFVVLFGWDLKSLCQTGNQNRCDALLRAGRLPEAHEAYRHMMDISDEATKASCLDWSTAFKQEFSAFYDTSGLAGLAMRGDAALAVSAYDRAIELYSAAIDLDYATDAIFSNRCKAKLEKKLWDEALTDAQKVTELDPSSYLGYELKHAALHGGQRYDEAIEAFEIMVSKLHDAQDTPIQTRLHQQYITRFEAEGAIQRVIDAQMENAPPRLINTSTGYLCGRDTQINVFKTSIEYKELLSLTMKHANLRSERIQDVVLTFFQYAMLSHRWEGQEPLLHDVQGKSVYELNSVDGIAKLQSFCKVARDAGYNWAWSDTCCIDKNNNIDLQESVNTMFVWYRHSALTIIYLSDVPPLSKSGALAKSAWNSRGWTVQEFLAPKIVLFYQNDWTLYLDDRSPNHKESTAIMRELGDATGINAQALIAFRPEMRGAREKLQWSSMRVTTLQEDIAYSLFGIFGVNLSPIYGEKKQNALGRLLQEIVAQSGDITCLDWVGKSSEFNSCLPANITSYGAPPSNSALPSLSEDEMQASISSLRDTET</sequence>
<dbReference type="PROSITE" id="PS50294">
    <property type="entry name" value="WD_REPEATS_REGION"/>
    <property type="match status" value="3"/>
</dbReference>
<dbReference type="PROSITE" id="PS00678">
    <property type="entry name" value="WD_REPEATS_1"/>
    <property type="match status" value="1"/>
</dbReference>
<feature type="region of interest" description="Disordered" evidence="4">
    <location>
        <begin position="1052"/>
        <end position="1077"/>
    </location>
</feature>
<dbReference type="PROSITE" id="PS50082">
    <property type="entry name" value="WD_REPEATS_2"/>
    <property type="match status" value="4"/>
</dbReference>
<proteinExistence type="predicted"/>
<dbReference type="InterPro" id="IPR036322">
    <property type="entry name" value="WD40_repeat_dom_sf"/>
</dbReference>
<dbReference type="InterPro" id="IPR015943">
    <property type="entry name" value="WD40/YVTN_repeat-like_dom_sf"/>
</dbReference>
<dbReference type="PANTHER" id="PTHR10622">
    <property type="entry name" value="HET DOMAIN-CONTAINING PROTEIN"/>
    <property type="match status" value="1"/>
</dbReference>
<dbReference type="Pfam" id="PF00400">
    <property type="entry name" value="WD40"/>
    <property type="match status" value="5"/>
</dbReference>
<keyword evidence="7" id="KW-1185">Reference proteome</keyword>
<dbReference type="SMART" id="SM00320">
    <property type="entry name" value="WD40"/>
    <property type="match status" value="7"/>
</dbReference>
<evidence type="ECO:0000313" key="7">
    <source>
        <dbReference type="Proteomes" id="UP000092154"/>
    </source>
</evidence>
<evidence type="ECO:0000256" key="1">
    <source>
        <dbReference type="ARBA" id="ARBA00022574"/>
    </source>
</evidence>
<dbReference type="PRINTS" id="PR00320">
    <property type="entry name" value="GPROTEINBRPT"/>
</dbReference>
<dbReference type="InterPro" id="IPR011990">
    <property type="entry name" value="TPR-like_helical_dom_sf"/>
</dbReference>
<evidence type="ECO:0000313" key="6">
    <source>
        <dbReference type="EMBL" id="OAX35388.1"/>
    </source>
</evidence>
<dbReference type="SUPFAM" id="SSF50978">
    <property type="entry name" value="WD40 repeat-like"/>
    <property type="match status" value="1"/>
</dbReference>
<feature type="compositionally biased region" description="Polar residues" evidence="4">
    <location>
        <begin position="1067"/>
        <end position="1077"/>
    </location>
</feature>
<reference evidence="6 7" key="1">
    <citation type="submission" date="2016-06" db="EMBL/GenBank/DDBJ databases">
        <title>Comparative genomics of the ectomycorrhizal sister species Rhizopogon vinicolor and Rhizopogon vesiculosus (Basidiomycota: Boletales) reveals a divergence of the mating type B locus.</title>
        <authorList>
            <consortium name="DOE Joint Genome Institute"/>
            <person name="Mujic A.B."/>
            <person name="Kuo A."/>
            <person name="Tritt A."/>
            <person name="Lipzen A."/>
            <person name="Chen C."/>
            <person name="Johnson J."/>
            <person name="Sharma A."/>
            <person name="Barry K."/>
            <person name="Grigoriev I.V."/>
            <person name="Spatafora J.W."/>
        </authorList>
    </citation>
    <scope>NUCLEOTIDE SEQUENCE [LARGE SCALE GENOMIC DNA]</scope>
    <source>
        <strain evidence="6 7">AM-OR11-026</strain>
    </source>
</reference>
<evidence type="ECO:0000256" key="2">
    <source>
        <dbReference type="ARBA" id="ARBA00022737"/>
    </source>
</evidence>
<feature type="repeat" description="WD" evidence="3">
    <location>
        <begin position="60"/>
        <end position="101"/>
    </location>
</feature>
<feature type="repeat" description="WD" evidence="3">
    <location>
        <begin position="233"/>
        <end position="274"/>
    </location>
</feature>
<dbReference type="CDD" id="cd00200">
    <property type="entry name" value="WD40"/>
    <property type="match status" value="1"/>
</dbReference>
<protein>
    <recommendedName>
        <fullName evidence="5">Heterokaryon incompatibility domain-containing protein</fullName>
    </recommendedName>
</protein>
<dbReference type="InParanoid" id="A0A1B7MRZ1"/>
<feature type="domain" description="Heterokaryon incompatibility" evidence="5">
    <location>
        <begin position="802"/>
        <end position="889"/>
    </location>
</feature>
<feature type="repeat" description="WD" evidence="3">
    <location>
        <begin position="18"/>
        <end position="59"/>
    </location>
</feature>
<keyword evidence="1 3" id="KW-0853">WD repeat</keyword>
<dbReference type="Gene3D" id="2.130.10.10">
    <property type="entry name" value="YVTN repeat-like/Quinoprotein amine dehydrogenase"/>
    <property type="match status" value="2"/>
</dbReference>
<dbReference type="EMBL" id="KV448505">
    <property type="protein sequence ID" value="OAX35388.1"/>
    <property type="molecule type" value="Genomic_DNA"/>
</dbReference>
<gene>
    <name evidence="6" type="ORF">K503DRAFT_773522</name>
</gene>